<sequence>TPSSLAAAAGNTQVVLTWTANSESDLASYKVYGGTSASPTTLLSTISAGTETYTNTSLTNGTTYYYRISAVDNAGNESSKSSDVSTSPKLQKYTVKTDGTGDYTVIQTAINATTAGDTVLVYAGTYTENINYNGKNIVVGSLYLTTSDTSYISSTIIDGNQQDRVVYIDGGGSINGFTIKNGVNRFGAGVNMSSASIINNCKIINNISDGQGGGVYGSGTISGCLISGN</sequence>
<evidence type="ECO:0000259" key="1">
    <source>
        <dbReference type="PROSITE" id="PS50853"/>
    </source>
</evidence>
<dbReference type="AlphaFoldDB" id="A0A383ESA2"/>
<dbReference type="SUPFAM" id="SSF51126">
    <property type="entry name" value="Pectin lyase-like"/>
    <property type="match status" value="1"/>
</dbReference>
<dbReference type="InterPro" id="IPR011050">
    <property type="entry name" value="Pectin_lyase_fold/virulence"/>
</dbReference>
<dbReference type="EMBL" id="UINC01228268">
    <property type="protein sequence ID" value="SVE59509.1"/>
    <property type="molecule type" value="Genomic_DNA"/>
</dbReference>
<dbReference type="InterPro" id="IPR013783">
    <property type="entry name" value="Ig-like_fold"/>
</dbReference>
<dbReference type="Gene3D" id="2.60.40.10">
    <property type="entry name" value="Immunoglobulins"/>
    <property type="match status" value="1"/>
</dbReference>
<accession>A0A383ESA2</accession>
<dbReference type="Gene3D" id="2.160.20.10">
    <property type="entry name" value="Single-stranded right-handed beta-helix, Pectin lyase-like"/>
    <property type="match status" value="1"/>
</dbReference>
<gene>
    <name evidence="2" type="ORF">METZ01_LOCUS512363</name>
</gene>
<dbReference type="InterPro" id="IPR036116">
    <property type="entry name" value="FN3_sf"/>
</dbReference>
<dbReference type="PROSITE" id="PS50853">
    <property type="entry name" value="FN3"/>
    <property type="match status" value="1"/>
</dbReference>
<dbReference type="Pfam" id="PF00041">
    <property type="entry name" value="fn3"/>
    <property type="match status" value="1"/>
</dbReference>
<feature type="non-terminal residue" evidence="2">
    <location>
        <position position="229"/>
    </location>
</feature>
<dbReference type="InterPro" id="IPR003961">
    <property type="entry name" value="FN3_dom"/>
</dbReference>
<reference evidence="2" key="1">
    <citation type="submission" date="2018-05" db="EMBL/GenBank/DDBJ databases">
        <authorList>
            <person name="Lanie J.A."/>
            <person name="Ng W.-L."/>
            <person name="Kazmierczak K.M."/>
            <person name="Andrzejewski T.M."/>
            <person name="Davidsen T.M."/>
            <person name="Wayne K.J."/>
            <person name="Tettelin H."/>
            <person name="Glass J.I."/>
            <person name="Rusch D."/>
            <person name="Podicherti R."/>
            <person name="Tsui H.-C.T."/>
            <person name="Winkler M.E."/>
        </authorList>
    </citation>
    <scope>NUCLEOTIDE SEQUENCE</scope>
</reference>
<feature type="non-terminal residue" evidence="2">
    <location>
        <position position="1"/>
    </location>
</feature>
<evidence type="ECO:0000313" key="2">
    <source>
        <dbReference type="EMBL" id="SVE59509.1"/>
    </source>
</evidence>
<organism evidence="2">
    <name type="scientific">marine metagenome</name>
    <dbReference type="NCBI Taxonomy" id="408172"/>
    <lineage>
        <taxon>unclassified sequences</taxon>
        <taxon>metagenomes</taxon>
        <taxon>ecological metagenomes</taxon>
    </lineage>
</organism>
<proteinExistence type="predicted"/>
<feature type="domain" description="Fibronectin type-III" evidence="1">
    <location>
        <begin position="1"/>
        <end position="89"/>
    </location>
</feature>
<name>A0A383ESA2_9ZZZZ</name>
<dbReference type="SUPFAM" id="SSF49265">
    <property type="entry name" value="Fibronectin type III"/>
    <property type="match status" value="1"/>
</dbReference>
<dbReference type="InterPro" id="IPR012334">
    <property type="entry name" value="Pectin_lyas_fold"/>
</dbReference>
<protein>
    <recommendedName>
        <fullName evidence="1">Fibronectin type-III domain-containing protein</fullName>
    </recommendedName>
</protein>
<dbReference type="CDD" id="cd00063">
    <property type="entry name" value="FN3"/>
    <property type="match status" value="1"/>
</dbReference>